<evidence type="ECO:0000313" key="3">
    <source>
        <dbReference type="EMBL" id="GGU61839.1"/>
    </source>
</evidence>
<reference evidence="4" key="1">
    <citation type="journal article" date="2019" name="Int. J. Syst. Evol. Microbiol.">
        <title>The Global Catalogue of Microorganisms (GCM) 10K type strain sequencing project: providing services to taxonomists for standard genome sequencing and annotation.</title>
        <authorList>
            <consortium name="The Broad Institute Genomics Platform"/>
            <consortium name="The Broad Institute Genome Sequencing Center for Infectious Disease"/>
            <person name="Wu L."/>
            <person name="Ma J."/>
        </authorList>
    </citation>
    <scope>NUCLEOTIDE SEQUENCE [LARGE SCALE GENOMIC DNA]</scope>
    <source>
        <strain evidence="4">JCM 3399</strain>
    </source>
</reference>
<dbReference type="Proteomes" id="UP000654471">
    <property type="component" value="Unassembled WGS sequence"/>
</dbReference>
<sequence>MSGASRRKGPPPWRAVRSRTCIPTASRPGSTRPCRGRHHLGRGALRPPRGLRRACPDIAARHLASPRCGVRRFRTTAVRPGTRLARLPGTLLVTHRTTTYETARRSLWIRVLLAVVVTNLVLVFLALVVYLGRHAGT</sequence>
<name>A0ABQ2V0H9_9ACTN</name>
<keyword evidence="2" id="KW-0472">Membrane</keyword>
<evidence type="ECO:0000313" key="4">
    <source>
        <dbReference type="Proteomes" id="UP000654471"/>
    </source>
</evidence>
<feature type="region of interest" description="Disordered" evidence="1">
    <location>
        <begin position="1"/>
        <end position="50"/>
    </location>
</feature>
<comment type="caution">
    <text evidence="3">The sequence shown here is derived from an EMBL/GenBank/DDBJ whole genome shotgun (WGS) entry which is preliminary data.</text>
</comment>
<gene>
    <name evidence="3" type="ORF">GCM10010211_28590</name>
</gene>
<protein>
    <submittedName>
        <fullName evidence="3">Uncharacterized protein</fullName>
    </submittedName>
</protein>
<dbReference type="RefSeq" id="WP_189299905.1">
    <property type="nucleotide sequence ID" value="NZ_BMRP01000008.1"/>
</dbReference>
<organism evidence="3 4">
    <name type="scientific">Streptomyces albospinus</name>
    <dbReference type="NCBI Taxonomy" id="285515"/>
    <lineage>
        <taxon>Bacteria</taxon>
        <taxon>Bacillati</taxon>
        <taxon>Actinomycetota</taxon>
        <taxon>Actinomycetes</taxon>
        <taxon>Kitasatosporales</taxon>
        <taxon>Streptomycetaceae</taxon>
        <taxon>Streptomyces</taxon>
    </lineage>
</organism>
<evidence type="ECO:0000256" key="2">
    <source>
        <dbReference type="SAM" id="Phobius"/>
    </source>
</evidence>
<accession>A0ABQ2V0H9</accession>
<evidence type="ECO:0000256" key="1">
    <source>
        <dbReference type="SAM" id="MobiDB-lite"/>
    </source>
</evidence>
<keyword evidence="4" id="KW-1185">Reference proteome</keyword>
<dbReference type="EMBL" id="BMRP01000008">
    <property type="protein sequence ID" value="GGU61839.1"/>
    <property type="molecule type" value="Genomic_DNA"/>
</dbReference>
<feature type="transmembrane region" description="Helical" evidence="2">
    <location>
        <begin position="107"/>
        <end position="131"/>
    </location>
</feature>
<keyword evidence="2" id="KW-1133">Transmembrane helix</keyword>
<proteinExistence type="predicted"/>
<keyword evidence="2" id="KW-0812">Transmembrane</keyword>